<name>A0ABN6L243_9PROT</name>
<evidence type="ECO:0000313" key="2">
    <source>
        <dbReference type="Proteomes" id="UP001320209"/>
    </source>
</evidence>
<gene>
    <name evidence="1" type="ORF">HYD_0560</name>
</gene>
<evidence type="ECO:0000313" key="1">
    <source>
        <dbReference type="EMBL" id="BDB95923.1"/>
    </source>
</evidence>
<organism evidence="1 2">
    <name type="scientific">Candidatus Hydrogenosomobacter endosymbioticus</name>
    <dbReference type="NCBI Taxonomy" id="2558174"/>
    <lineage>
        <taxon>Bacteria</taxon>
        <taxon>Pseudomonadati</taxon>
        <taxon>Pseudomonadota</taxon>
        <taxon>Alphaproteobacteria</taxon>
        <taxon>Holosporales</taxon>
        <taxon>Holosporaceae</taxon>
        <taxon>Candidatus Hydrogenosomobacter</taxon>
    </lineage>
</organism>
<protein>
    <submittedName>
        <fullName evidence="1">Uncharacterized protein</fullName>
    </submittedName>
</protein>
<keyword evidence="2" id="KW-1185">Reference proteome</keyword>
<sequence>MSVAEDIRDKKIKALGALLKLEDGCSHPVLVNQFASLCKDRIKALKEANSRNFNVDIELFKRDASTVGDFYKIVRNQIDADKVFSFQVNGYGFIEDIVCYEESHGVARSFKVKFVPAKGDYKDIGKFSLVKVNMNSVSSVFSDLTEALDLVGQHPGACEDSIVSLSEGFSKGLSMYSKQNLCHEKFFDTGLSFDQNEEIKLPDDTEIEKFFKRKDVVFLKEKYIDTIQLDLSDFLKEDKNQSIDFLNERIAIQRCQAEFSLKALSKILVDLNCEIEMYCSTHRNIASSSHDSEESKSNQQQ</sequence>
<reference evidence="1" key="1">
    <citation type="submission" date="2021-10" db="EMBL/GenBank/DDBJ databases">
        <title>Genome Sequence of The Candidatus Hydrogeosomobacter endosymbioticus, an Intracellular Bacterial Symbiont of the Anaerobic Ciliate GW7.</title>
        <authorList>
            <person name="Shiohama Y."/>
            <person name="Shinzato N."/>
        </authorList>
    </citation>
    <scope>NUCLEOTIDE SEQUENCE [LARGE SCALE GENOMIC DNA]</scope>
    <source>
        <strain evidence="1">200920</strain>
    </source>
</reference>
<proteinExistence type="predicted"/>
<dbReference type="EMBL" id="AP025225">
    <property type="protein sequence ID" value="BDB95923.1"/>
    <property type="molecule type" value="Genomic_DNA"/>
</dbReference>
<accession>A0ABN6L243</accession>
<dbReference type="Proteomes" id="UP001320209">
    <property type="component" value="Chromosome"/>
</dbReference>